<comment type="caution">
    <text evidence="1">The sequence shown here is derived from an EMBL/GenBank/DDBJ whole genome shotgun (WGS) entry which is preliminary data.</text>
</comment>
<organism evidence="1 2">
    <name type="scientific">Rheinheimera riviphila</name>
    <dbReference type="NCBI Taxonomy" id="1834037"/>
    <lineage>
        <taxon>Bacteria</taxon>
        <taxon>Pseudomonadati</taxon>
        <taxon>Pseudomonadota</taxon>
        <taxon>Gammaproteobacteria</taxon>
        <taxon>Chromatiales</taxon>
        <taxon>Chromatiaceae</taxon>
        <taxon>Rheinheimera</taxon>
    </lineage>
</organism>
<name>A0A437QM93_9GAMM</name>
<dbReference type="Proteomes" id="UP000283077">
    <property type="component" value="Unassembled WGS sequence"/>
</dbReference>
<dbReference type="SUPFAM" id="SSF56935">
    <property type="entry name" value="Porins"/>
    <property type="match status" value="1"/>
</dbReference>
<evidence type="ECO:0008006" key="3">
    <source>
        <dbReference type="Google" id="ProtNLM"/>
    </source>
</evidence>
<evidence type="ECO:0000313" key="2">
    <source>
        <dbReference type="Proteomes" id="UP000283077"/>
    </source>
</evidence>
<reference evidence="1 2" key="1">
    <citation type="submission" date="2019-01" db="EMBL/GenBank/DDBJ databases">
        <authorList>
            <person name="Chen W.-M."/>
        </authorList>
    </citation>
    <scope>NUCLEOTIDE SEQUENCE [LARGE SCALE GENOMIC DNA]</scope>
    <source>
        <strain evidence="1 2">KYPC3</strain>
    </source>
</reference>
<proteinExistence type="predicted"/>
<evidence type="ECO:0000313" key="1">
    <source>
        <dbReference type="EMBL" id="RVU35635.1"/>
    </source>
</evidence>
<dbReference type="EMBL" id="SACS01000014">
    <property type="protein sequence ID" value="RVU35635.1"/>
    <property type="molecule type" value="Genomic_DNA"/>
</dbReference>
<dbReference type="AlphaFoldDB" id="A0A437QM93"/>
<protein>
    <recommendedName>
        <fullName evidence="3">Alginate export domain-containing protein</fullName>
    </recommendedName>
</protein>
<keyword evidence="2" id="KW-1185">Reference proteome</keyword>
<accession>A0A437QM93</accession>
<dbReference type="OrthoDB" id="106501at2"/>
<gene>
    <name evidence="1" type="ORF">EOE67_13575</name>
</gene>
<sequence>MAADDWHWHGFVAQGLMQAKDSNFVNNDGDVSAKLTEFGLNSVWQLDPSFRLAGQLMYLDGGNRFQQGLRIDYLFLNWTAINTLDWQVDLYAGRYKNSHWLFSSTRDVAITRPMIVLPQSVYFDSFRDIAVGSDGIALQSTYSSSLGELDLNWSLGATPTPKEQSQRIISNFITGATKQDFVHQISSFFRPTGSKSQWGVSLLDSDFNYRRTMTDIFADGDFTVQRVMLNWRYSEENWELSSELFQERVSVYGFYAPGVQRTQFAQGAYVLARYNLTPQTTLYASYDHFYGNKDDKGGSLLPLQTGGQVADYFGYQRDTALSLSHDFGGNWRITAEYHWTIGTGRLGPNVVPDTIVNRSKNHQLWAVQLMYWF</sequence>